<dbReference type="InterPro" id="IPR002423">
    <property type="entry name" value="Cpn60/GroEL/TCP-1"/>
</dbReference>
<dbReference type="Gene3D" id="3.30.260.10">
    <property type="entry name" value="TCP-1-like chaperonin intermediate domain"/>
    <property type="match status" value="1"/>
</dbReference>
<dbReference type="AlphaFoldDB" id="A0A409XLF2"/>
<keyword evidence="3" id="KW-0143">Chaperone</keyword>
<dbReference type="STRING" id="93625.A0A409XLF2"/>
<accession>A0A409XLF2</accession>
<comment type="caution">
    <text evidence="4">The sequence shown here is derived from an EMBL/GenBank/DDBJ whole genome shotgun (WGS) entry which is preliminary data.</text>
</comment>
<name>A0A409XLF2_PSICY</name>
<dbReference type="Proteomes" id="UP000283269">
    <property type="component" value="Unassembled WGS sequence"/>
</dbReference>
<evidence type="ECO:0000256" key="3">
    <source>
        <dbReference type="ARBA" id="ARBA00023186"/>
    </source>
</evidence>
<dbReference type="SUPFAM" id="SSF52029">
    <property type="entry name" value="GroEL apical domain-like"/>
    <property type="match status" value="1"/>
</dbReference>
<dbReference type="OrthoDB" id="10248520at2759"/>
<keyword evidence="1" id="KW-0547">Nucleotide-binding</keyword>
<protein>
    <submittedName>
        <fullName evidence="4">Uncharacterized protein</fullName>
    </submittedName>
</protein>
<proteinExistence type="predicted"/>
<organism evidence="4 5">
    <name type="scientific">Psilocybe cyanescens</name>
    <dbReference type="NCBI Taxonomy" id="93625"/>
    <lineage>
        <taxon>Eukaryota</taxon>
        <taxon>Fungi</taxon>
        <taxon>Dikarya</taxon>
        <taxon>Basidiomycota</taxon>
        <taxon>Agaricomycotina</taxon>
        <taxon>Agaricomycetes</taxon>
        <taxon>Agaricomycetidae</taxon>
        <taxon>Agaricales</taxon>
        <taxon>Agaricineae</taxon>
        <taxon>Strophariaceae</taxon>
        <taxon>Psilocybe</taxon>
    </lineage>
</organism>
<dbReference type="GO" id="GO:0005524">
    <property type="term" value="F:ATP binding"/>
    <property type="evidence" value="ECO:0007669"/>
    <property type="project" value="UniProtKB-KW"/>
</dbReference>
<dbReference type="PANTHER" id="PTHR11353">
    <property type="entry name" value="CHAPERONIN"/>
    <property type="match status" value="1"/>
</dbReference>
<keyword evidence="5" id="KW-1185">Reference proteome</keyword>
<gene>
    <name evidence="4" type="ORF">CVT25_008669</name>
</gene>
<keyword evidence="2" id="KW-0067">ATP-binding</keyword>
<reference evidence="4 5" key="1">
    <citation type="journal article" date="2018" name="Evol. Lett.">
        <title>Horizontal gene cluster transfer increased hallucinogenic mushroom diversity.</title>
        <authorList>
            <person name="Reynolds H.T."/>
            <person name="Vijayakumar V."/>
            <person name="Gluck-Thaler E."/>
            <person name="Korotkin H.B."/>
            <person name="Matheny P.B."/>
            <person name="Slot J.C."/>
        </authorList>
    </citation>
    <scope>NUCLEOTIDE SEQUENCE [LARGE SCALE GENOMIC DNA]</scope>
    <source>
        <strain evidence="4 5">2631</strain>
    </source>
</reference>
<sequence>MICALALQAVRTVAVSHGHSVAPRAAATAGEGMGAGRQGHVHRQTNADIKRYARVEKILGGEIEESRMLSGVLLNKDITHPAMQRRIVLLDLPLEYKKGESQTNMEFSKVGDWARAQEMEERAKQLCEKLLELKPGCQHLSLNVCKTLHPAGHRAQNSHDCDIPIVFPNNSFGLANNNTPSMRSISFEPFVSHKGYRNAVTPIADGLNF</sequence>
<dbReference type="InterPro" id="IPR027410">
    <property type="entry name" value="TCP-1-like_intermed_sf"/>
</dbReference>
<evidence type="ECO:0000313" key="5">
    <source>
        <dbReference type="Proteomes" id="UP000283269"/>
    </source>
</evidence>
<dbReference type="InterPro" id="IPR027409">
    <property type="entry name" value="GroEL-like_apical_dom_sf"/>
</dbReference>
<dbReference type="EMBL" id="NHYD01001315">
    <property type="protein sequence ID" value="PPQ91550.1"/>
    <property type="molecule type" value="Genomic_DNA"/>
</dbReference>
<evidence type="ECO:0000256" key="2">
    <source>
        <dbReference type="ARBA" id="ARBA00022840"/>
    </source>
</evidence>
<dbReference type="Pfam" id="PF00118">
    <property type="entry name" value="Cpn60_TCP1"/>
    <property type="match status" value="1"/>
</dbReference>
<dbReference type="GO" id="GO:0140662">
    <property type="term" value="F:ATP-dependent protein folding chaperone"/>
    <property type="evidence" value="ECO:0007669"/>
    <property type="project" value="InterPro"/>
</dbReference>
<evidence type="ECO:0000313" key="4">
    <source>
        <dbReference type="EMBL" id="PPQ91550.1"/>
    </source>
</evidence>
<dbReference type="InParanoid" id="A0A409XLF2"/>
<dbReference type="InterPro" id="IPR017998">
    <property type="entry name" value="Chaperone_TCP-1"/>
</dbReference>
<evidence type="ECO:0000256" key="1">
    <source>
        <dbReference type="ARBA" id="ARBA00022741"/>
    </source>
</evidence>